<dbReference type="EMBL" id="LAZR01010770">
    <property type="protein sequence ID" value="KKM65178.1"/>
    <property type="molecule type" value="Genomic_DNA"/>
</dbReference>
<proteinExistence type="predicted"/>
<name>A0A0F9J6I7_9ZZZZ</name>
<protein>
    <submittedName>
        <fullName evidence="1">Uncharacterized protein</fullName>
    </submittedName>
</protein>
<sequence length="231" mass="24759">MSLKLIQIGNTLPLSFPVDPTSSFQPGQIAQLKVIGNEIVCGVSDGTAPYGIIDDINTSAFTAPSTDEVVVISAVGIGDGYGNYVSVIETMKDMRKPNIVRSSFTVDVEGLVLNEVNGLLIAPVGTTLNYDLDGDGINDSIRAVVSYVYRIANIPGDNTTIGSGRITIWFQRGIFETDQYDTKQRYVVNATLFCNAEGKLTTAQPTSSHPGIGMVTGPPSGINQTLEFLWF</sequence>
<accession>A0A0F9J6I7</accession>
<organism evidence="1">
    <name type="scientific">marine sediment metagenome</name>
    <dbReference type="NCBI Taxonomy" id="412755"/>
    <lineage>
        <taxon>unclassified sequences</taxon>
        <taxon>metagenomes</taxon>
        <taxon>ecological metagenomes</taxon>
    </lineage>
</organism>
<dbReference type="AlphaFoldDB" id="A0A0F9J6I7"/>
<comment type="caution">
    <text evidence="1">The sequence shown here is derived from an EMBL/GenBank/DDBJ whole genome shotgun (WGS) entry which is preliminary data.</text>
</comment>
<gene>
    <name evidence="1" type="ORF">LCGC14_1493950</name>
</gene>
<evidence type="ECO:0000313" key="1">
    <source>
        <dbReference type="EMBL" id="KKM65178.1"/>
    </source>
</evidence>
<reference evidence="1" key="1">
    <citation type="journal article" date="2015" name="Nature">
        <title>Complex archaea that bridge the gap between prokaryotes and eukaryotes.</title>
        <authorList>
            <person name="Spang A."/>
            <person name="Saw J.H."/>
            <person name="Jorgensen S.L."/>
            <person name="Zaremba-Niedzwiedzka K."/>
            <person name="Martijn J."/>
            <person name="Lind A.E."/>
            <person name="van Eijk R."/>
            <person name="Schleper C."/>
            <person name="Guy L."/>
            <person name="Ettema T.J."/>
        </authorList>
    </citation>
    <scope>NUCLEOTIDE SEQUENCE</scope>
</reference>